<gene>
    <name evidence="2" type="ORF">KFK09_002306</name>
</gene>
<dbReference type="AlphaFoldDB" id="A0A8T3C9U3"/>
<comment type="caution">
    <text evidence="2">The sequence shown here is derived from an EMBL/GenBank/DDBJ whole genome shotgun (WGS) entry which is preliminary data.</text>
</comment>
<evidence type="ECO:0000313" key="2">
    <source>
        <dbReference type="EMBL" id="KAI0529748.1"/>
    </source>
</evidence>
<name>A0A8T3C9U3_DENNO</name>
<sequence length="85" mass="9150">MRGRQKGKPQLPPGRTQTKGTLQANGSDDGKRLSAAVRLECDDGTRLERAAAHRISPAQAMMSATQTRCFSVSLSLAHLSRVSMV</sequence>
<feature type="compositionally biased region" description="Polar residues" evidence="1">
    <location>
        <begin position="15"/>
        <end position="26"/>
    </location>
</feature>
<dbReference type="EMBL" id="JAGYWB010000002">
    <property type="protein sequence ID" value="KAI0529748.1"/>
    <property type="molecule type" value="Genomic_DNA"/>
</dbReference>
<proteinExistence type="predicted"/>
<keyword evidence="3" id="KW-1185">Reference proteome</keyword>
<evidence type="ECO:0000256" key="1">
    <source>
        <dbReference type="SAM" id="MobiDB-lite"/>
    </source>
</evidence>
<accession>A0A8T3C9U3</accession>
<dbReference type="Proteomes" id="UP000829196">
    <property type="component" value="Unassembled WGS sequence"/>
</dbReference>
<evidence type="ECO:0000313" key="3">
    <source>
        <dbReference type="Proteomes" id="UP000829196"/>
    </source>
</evidence>
<reference evidence="2" key="1">
    <citation type="journal article" date="2022" name="Front. Genet.">
        <title>Chromosome-Scale Assembly of the Dendrobium nobile Genome Provides Insights Into the Molecular Mechanism of the Biosynthesis of the Medicinal Active Ingredient of Dendrobium.</title>
        <authorList>
            <person name="Xu Q."/>
            <person name="Niu S.-C."/>
            <person name="Li K.-L."/>
            <person name="Zheng P.-J."/>
            <person name="Zhang X.-J."/>
            <person name="Jia Y."/>
            <person name="Liu Y."/>
            <person name="Niu Y.-X."/>
            <person name="Yu L.-H."/>
            <person name="Chen D.-F."/>
            <person name="Zhang G.-Q."/>
        </authorList>
    </citation>
    <scope>NUCLEOTIDE SEQUENCE</scope>
    <source>
        <tissue evidence="2">Leaf</tissue>
    </source>
</reference>
<protein>
    <submittedName>
        <fullName evidence="2">Uncharacterized protein</fullName>
    </submittedName>
</protein>
<organism evidence="2 3">
    <name type="scientific">Dendrobium nobile</name>
    <name type="common">Orchid</name>
    <dbReference type="NCBI Taxonomy" id="94219"/>
    <lineage>
        <taxon>Eukaryota</taxon>
        <taxon>Viridiplantae</taxon>
        <taxon>Streptophyta</taxon>
        <taxon>Embryophyta</taxon>
        <taxon>Tracheophyta</taxon>
        <taxon>Spermatophyta</taxon>
        <taxon>Magnoliopsida</taxon>
        <taxon>Liliopsida</taxon>
        <taxon>Asparagales</taxon>
        <taxon>Orchidaceae</taxon>
        <taxon>Epidendroideae</taxon>
        <taxon>Malaxideae</taxon>
        <taxon>Dendrobiinae</taxon>
        <taxon>Dendrobium</taxon>
    </lineage>
</organism>
<feature type="region of interest" description="Disordered" evidence="1">
    <location>
        <begin position="1"/>
        <end position="33"/>
    </location>
</feature>